<feature type="domain" description="DUF4764" evidence="2">
    <location>
        <begin position="120"/>
        <end position="238"/>
    </location>
</feature>
<feature type="non-terminal residue" evidence="3">
    <location>
        <position position="950"/>
    </location>
</feature>
<gene>
    <name evidence="3" type="ORF">L9F63_011549</name>
</gene>
<dbReference type="Proteomes" id="UP001233999">
    <property type="component" value="Unassembled WGS sequence"/>
</dbReference>
<evidence type="ECO:0000313" key="4">
    <source>
        <dbReference type="Proteomes" id="UP001233999"/>
    </source>
</evidence>
<feature type="region of interest" description="Disordered" evidence="1">
    <location>
        <begin position="482"/>
        <end position="558"/>
    </location>
</feature>
<sequence length="950" mass="104533">HGQTFHSVQSLSQEQLRQIATVLQQQHLESAPRTKNVVYDAETNTRIIYRVVYPEDLDLRDPSSSRGRGRRGRPPKSNPRGHGRGVESGSGRRAAGNSGSVDMDFDEDRLILDDSTKGEKKKQLARTRSGRLSRPPRHMVKDYKRLHHLDFADADLDDSDGGYSDYQMSEHETEDPPEKTDSRELLPGLAVTKRKISSHFRCPTCQKIYLGYSRMSRHFEMYPDHGSIEQLQMPSQANSNNNNNIEDSRMGHIETDTSETTKVAVAVPGPGLNGIVRTGSAKRRGKRRGPWAYATPEARSQRRKGKLREVLGTCEANELAEVAGPAVASVLSMWDLLLLRVEAVRAAEESYVATLCDELQALLEKVRAIATEILKPLNLHTNNKERQFELQDELLCTTLGVASGTYIVDDTKLQRTIPKTEEDEPLEKRTRAGLELVNNSTKYESAVINNEVSVKSALPKQEKCPEVLSALTLVARPAENLNSKHESAIHPARTSDSEEHSKQTVNLEPKNEDFLLSSESNDMCPKLTSVTDENSNPRLEQAEQSTEFSNSEHHSQELESVDDIVNERLKNLTNGTSLVDFSVAGPINVSDCMTTSSIDIPKSSIISSQDLIDRLGQFRSLPLSNVVNSNEVSTFDPEMALAAMGEGEQDSVTASNQHFQSTLQQMETVPSDSGSSFDPEVALVAMGEGDQSTPNNQYQPLENISNGASFTPEDALAAMGEGEQNSVENRSHRQFQNTLPQINSIGAARQSFDPEIELAAMGEGDQVTSNGNSRTENRYQSLQRMRINMSGSTETFDPEVALAAMGEGTTSSVNEVQNQFSSSGNASNNPVHTYATSVDLHSIGNTDKSSAQCSDSVTNVSSLRYRGQILPMKTNSTFDAEMALAAIGEEEAVRNSTSSQRSHNASSFQLQCGPDLGLADTSIDVSLDESETELDFEAFSAEFNRNARHR</sequence>
<dbReference type="InterPro" id="IPR031885">
    <property type="entry name" value="DUF4764"/>
</dbReference>
<feature type="compositionally biased region" description="Basic and acidic residues" evidence="1">
    <location>
        <begin position="482"/>
        <end position="502"/>
    </location>
</feature>
<dbReference type="PANTHER" id="PTHR16116">
    <property type="entry name" value="ZINC FINGER PROTEIN 839"/>
    <property type="match status" value="1"/>
</dbReference>
<feature type="domain" description="DUF4764" evidence="2">
    <location>
        <begin position="291"/>
        <end position="549"/>
    </location>
</feature>
<feature type="compositionally biased region" description="Basic and acidic residues" evidence="1">
    <location>
        <begin position="108"/>
        <end position="122"/>
    </location>
</feature>
<evidence type="ECO:0000259" key="2">
    <source>
        <dbReference type="Pfam" id="PF15961"/>
    </source>
</evidence>
<feature type="region of interest" description="Disordered" evidence="1">
    <location>
        <begin position="58"/>
        <end position="140"/>
    </location>
</feature>
<protein>
    <recommendedName>
        <fullName evidence="2">DUF4764 domain-containing protein</fullName>
    </recommendedName>
</protein>
<dbReference type="Pfam" id="PF15961">
    <property type="entry name" value="DUF4764"/>
    <property type="match status" value="2"/>
</dbReference>
<reference evidence="3" key="2">
    <citation type="submission" date="2023-05" db="EMBL/GenBank/DDBJ databases">
        <authorList>
            <person name="Fouks B."/>
        </authorList>
    </citation>
    <scope>NUCLEOTIDE SEQUENCE</scope>
    <source>
        <strain evidence="3">Stay&amp;Tobe</strain>
        <tissue evidence="3">Testes</tissue>
    </source>
</reference>
<feature type="compositionally biased region" description="Basic residues" evidence="1">
    <location>
        <begin position="123"/>
        <end position="138"/>
    </location>
</feature>
<dbReference type="AlphaFoldDB" id="A0AAD8AEN6"/>
<reference evidence="3" key="1">
    <citation type="journal article" date="2023" name="IScience">
        <title>Live-bearing cockroach genome reveals convergent evolutionary mechanisms linked to viviparity in insects and beyond.</title>
        <authorList>
            <person name="Fouks B."/>
            <person name="Harrison M.C."/>
            <person name="Mikhailova A.A."/>
            <person name="Marchal E."/>
            <person name="English S."/>
            <person name="Carruthers M."/>
            <person name="Jennings E.C."/>
            <person name="Chiamaka E.L."/>
            <person name="Frigard R.A."/>
            <person name="Pippel M."/>
            <person name="Attardo G.M."/>
            <person name="Benoit J.B."/>
            <person name="Bornberg-Bauer E."/>
            <person name="Tobe S.S."/>
        </authorList>
    </citation>
    <scope>NUCLEOTIDE SEQUENCE</scope>
    <source>
        <strain evidence="3">Stay&amp;Tobe</strain>
    </source>
</reference>
<comment type="caution">
    <text evidence="3">The sequence shown here is derived from an EMBL/GenBank/DDBJ whole genome shotgun (WGS) entry which is preliminary data.</text>
</comment>
<evidence type="ECO:0000313" key="3">
    <source>
        <dbReference type="EMBL" id="KAJ9597604.1"/>
    </source>
</evidence>
<keyword evidence="4" id="KW-1185">Reference proteome</keyword>
<feature type="compositionally biased region" description="Polar residues" evidence="1">
    <location>
        <begin position="528"/>
        <end position="549"/>
    </location>
</feature>
<accession>A0AAD8AEN6</accession>
<dbReference type="PANTHER" id="PTHR16116:SF5">
    <property type="entry name" value="ZINC FINGER PROTEIN 839"/>
    <property type="match status" value="1"/>
</dbReference>
<feature type="region of interest" description="Disordered" evidence="1">
    <location>
        <begin position="158"/>
        <end position="182"/>
    </location>
</feature>
<feature type="compositionally biased region" description="Basic residues" evidence="1">
    <location>
        <begin position="67"/>
        <end position="83"/>
    </location>
</feature>
<dbReference type="EMBL" id="JASPKZ010001598">
    <property type="protein sequence ID" value="KAJ9597604.1"/>
    <property type="molecule type" value="Genomic_DNA"/>
</dbReference>
<evidence type="ECO:0000256" key="1">
    <source>
        <dbReference type="SAM" id="MobiDB-lite"/>
    </source>
</evidence>
<feature type="compositionally biased region" description="Basic and acidic residues" evidence="1">
    <location>
        <begin position="168"/>
        <end position="182"/>
    </location>
</feature>
<name>A0AAD8AEN6_DIPPU</name>
<dbReference type="InterPro" id="IPR039946">
    <property type="entry name" value="ZN839"/>
</dbReference>
<organism evidence="3 4">
    <name type="scientific">Diploptera punctata</name>
    <name type="common">Pacific beetle cockroach</name>
    <dbReference type="NCBI Taxonomy" id="6984"/>
    <lineage>
        <taxon>Eukaryota</taxon>
        <taxon>Metazoa</taxon>
        <taxon>Ecdysozoa</taxon>
        <taxon>Arthropoda</taxon>
        <taxon>Hexapoda</taxon>
        <taxon>Insecta</taxon>
        <taxon>Pterygota</taxon>
        <taxon>Neoptera</taxon>
        <taxon>Polyneoptera</taxon>
        <taxon>Dictyoptera</taxon>
        <taxon>Blattodea</taxon>
        <taxon>Blaberoidea</taxon>
        <taxon>Blaberidae</taxon>
        <taxon>Diplopterinae</taxon>
        <taxon>Diploptera</taxon>
    </lineage>
</organism>
<proteinExistence type="predicted"/>
<feature type="compositionally biased region" description="Low complexity" evidence="1">
    <location>
        <begin position="89"/>
        <end position="100"/>
    </location>
</feature>